<feature type="compositionally biased region" description="Basic and acidic residues" evidence="1">
    <location>
        <begin position="40"/>
        <end position="61"/>
    </location>
</feature>
<proteinExistence type="predicted"/>
<feature type="region of interest" description="Disordered" evidence="1">
    <location>
        <begin position="32"/>
        <end position="80"/>
    </location>
</feature>
<feature type="region of interest" description="Disordered" evidence="1">
    <location>
        <begin position="94"/>
        <end position="118"/>
    </location>
</feature>
<comment type="caution">
    <text evidence="2">The sequence shown here is derived from an EMBL/GenBank/DDBJ whole genome shotgun (WGS) entry which is preliminary data.</text>
</comment>
<name>A0A0F9NC86_9ZZZZ</name>
<feature type="region of interest" description="Disordered" evidence="1">
    <location>
        <begin position="400"/>
        <end position="432"/>
    </location>
</feature>
<protein>
    <submittedName>
        <fullName evidence="2">Uncharacterized protein</fullName>
    </submittedName>
</protein>
<evidence type="ECO:0000256" key="1">
    <source>
        <dbReference type="SAM" id="MobiDB-lite"/>
    </source>
</evidence>
<feature type="compositionally biased region" description="Low complexity" evidence="1">
    <location>
        <begin position="104"/>
        <end position="118"/>
    </location>
</feature>
<sequence>MAAPNPSDLQVAAPTPAAATVVAEAQVQQAVPAAASVPEPKADYVDPGSVEDRILSPEETKNAWNTGSIEEPEPVAAPEVTQEQQAVDFFRQMPGQPEAQPGTQVQPGQAPAQLPQAVQDAAVQQTLAQAQQPVQQAPGTVAPAVTPAVVPAPVQQSPQEVALTAQVQTLMTQVAGLTGQVQAQAQQAPAQAQVQPQQPTRFSMVVPQQYMTALSSENPGEAHQAMNNIINGVAEAVRQQVTQETDQKFEAYGPVVQQQLSAETQRADIKRDMYGTYPELSGMTGQVAAVAEQMHGAGLASGQWSPDLRDNIAERLAPLIPGLAEKVMQNRAARGIQVQVNQPQPQQQILPQNTVQQVLPPGVAPAQIMGGTHVQPAVQQGPMLVRDAAGNISQVFPQQTQQLAGPQARPGGQGQVDPTLQDIWSTLGYNTR</sequence>
<reference evidence="2" key="1">
    <citation type="journal article" date="2015" name="Nature">
        <title>Complex archaea that bridge the gap between prokaryotes and eukaryotes.</title>
        <authorList>
            <person name="Spang A."/>
            <person name="Saw J.H."/>
            <person name="Jorgensen S.L."/>
            <person name="Zaremba-Niedzwiedzka K."/>
            <person name="Martijn J."/>
            <person name="Lind A.E."/>
            <person name="van Eijk R."/>
            <person name="Schleper C."/>
            <person name="Guy L."/>
            <person name="Ettema T.J."/>
        </authorList>
    </citation>
    <scope>NUCLEOTIDE SEQUENCE</scope>
</reference>
<dbReference type="EMBL" id="LAZR01004333">
    <property type="protein sequence ID" value="KKN09572.1"/>
    <property type="molecule type" value="Genomic_DNA"/>
</dbReference>
<feature type="compositionally biased region" description="Polar residues" evidence="1">
    <location>
        <begin position="416"/>
        <end position="432"/>
    </location>
</feature>
<accession>A0A0F9NC86</accession>
<feature type="compositionally biased region" description="Low complexity" evidence="1">
    <location>
        <begin position="401"/>
        <end position="410"/>
    </location>
</feature>
<evidence type="ECO:0000313" key="2">
    <source>
        <dbReference type="EMBL" id="KKN09572.1"/>
    </source>
</evidence>
<organism evidence="2">
    <name type="scientific">marine sediment metagenome</name>
    <dbReference type="NCBI Taxonomy" id="412755"/>
    <lineage>
        <taxon>unclassified sequences</taxon>
        <taxon>metagenomes</taxon>
        <taxon>ecological metagenomes</taxon>
    </lineage>
</organism>
<gene>
    <name evidence="2" type="ORF">LCGC14_1045340</name>
</gene>
<dbReference type="AlphaFoldDB" id="A0A0F9NC86"/>